<dbReference type="Pfam" id="PF00929">
    <property type="entry name" value="RNase_T"/>
    <property type="match status" value="1"/>
</dbReference>
<dbReference type="EC" id="2.7.7.7" evidence="5"/>
<reference evidence="5 6" key="1">
    <citation type="submission" date="2020-08" db="EMBL/GenBank/DDBJ databases">
        <title>Genomic Encyclopedia of Archaeal and Bacterial Type Strains, Phase II (KMG-II): from individual species to whole genera.</title>
        <authorList>
            <person name="Goeker M."/>
        </authorList>
    </citation>
    <scope>NUCLEOTIDE SEQUENCE [LARGE SCALE GENOMIC DNA]</scope>
    <source>
        <strain evidence="5 6">DSM 23288</strain>
    </source>
</reference>
<feature type="domain" description="Exonuclease" evidence="4">
    <location>
        <begin position="7"/>
        <end position="187"/>
    </location>
</feature>
<dbReference type="RefSeq" id="WP_183342841.1">
    <property type="nucleotide sequence ID" value="NZ_JACHNU010000003.1"/>
</dbReference>
<evidence type="ECO:0000256" key="2">
    <source>
        <dbReference type="ARBA" id="ARBA00022801"/>
    </source>
</evidence>
<dbReference type="SMART" id="SM00479">
    <property type="entry name" value="EXOIII"/>
    <property type="match status" value="1"/>
</dbReference>
<dbReference type="GO" id="GO:0008408">
    <property type="term" value="F:3'-5' exonuclease activity"/>
    <property type="evidence" value="ECO:0007669"/>
    <property type="project" value="TreeGrafter"/>
</dbReference>
<proteinExistence type="predicted"/>
<keyword evidence="2" id="KW-0378">Hydrolase</keyword>
<dbReference type="GO" id="GO:0005829">
    <property type="term" value="C:cytosol"/>
    <property type="evidence" value="ECO:0007669"/>
    <property type="project" value="TreeGrafter"/>
</dbReference>
<dbReference type="EMBL" id="JACHNU010000003">
    <property type="protein sequence ID" value="MBB4663113.1"/>
    <property type="molecule type" value="Genomic_DNA"/>
</dbReference>
<dbReference type="Proteomes" id="UP000585272">
    <property type="component" value="Unassembled WGS sequence"/>
</dbReference>
<evidence type="ECO:0000313" key="5">
    <source>
        <dbReference type="EMBL" id="MBB4663113.1"/>
    </source>
</evidence>
<dbReference type="GO" id="GO:0003676">
    <property type="term" value="F:nucleic acid binding"/>
    <property type="evidence" value="ECO:0007669"/>
    <property type="project" value="InterPro"/>
</dbReference>
<keyword evidence="3" id="KW-0269">Exonuclease</keyword>
<dbReference type="AlphaFoldDB" id="A0A840IFY7"/>
<evidence type="ECO:0000259" key="4">
    <source>
        <dbReference type="SMART" id="SM00479"/>
    </source>
</evidence>
<organism evidence="5 6">
    <name type="scientific">Conexibacter arvalis</name>
    <dbReference type="NCBI Taxonomy" id="912552"/>
    <lineage>
        <taxon>Bacteria</taxon>
        <taxon>Bacillati</taxon>
        <taxon>Actinomycetota</taxon>
        <taxon>Thermoleophilia</taxon>
        <taxon>Solirubrobacterales</taxon>
        <taxon>Conexibacteraceae</taxon>
        <taxon>Conexibacter</taxon>
    </lineage>
</organism>
<dbReference type="GO" id="GO:0003887">
    <property type="term" value="F:DNA-directed DNA polymerase activity"/>
    <property type="evidence" value="ECO:0007669"/>
    <property type="project" value="UniProtKB-EC"/>
</dbReference>
<dbReference type="PANTHER" id="PTHR30231">
    <property type="entry name" value="DNA POLYMERASE III SUBUNIT EPSILON"/>
    <property type="match status" value="1"/>
</dbReference>
<dbReference type="SUPFAM" id="SSF53098">
    <property type="entry name" value="Ribonuclease H-like"/>
    <property type="match status" value="1"/>
</dbReference>
<dbReference type="NCBIfam" id="NF005927">
    <property type="entry name" value="PRK07942.1"/>
    <property type="match status" value="1"/>
</dbReference>
<sequence length="268" mass="29324">MSWHMRRLAAFDIETTGIDPQRDRIVTAAVSLVGGGRRSESYAWLVDPGVEIPAGATAVHGITTEQARAEGVPSGEAVAEITVLLADQLRQGVPVIAFNARFDLTTLDREARRHGIVPLVDRVGRDGLLVVDPYVLDKQFDRYRPGKRTLGAVCEHYRVPLTEAHTANADALAAARVAWRLGQALEELRATDLRALHAQQIGWAAEQAASLETHFREQGREERVEREWPIVSVAALAQELAAAELARPQLAQVDHALDDRALQTAFAA</sequence>
<gene>
    <name evidence="5" type="ORF">BDZ31_002702</name>
</gene>
<comment type="caution">
    <text evidence="5">The sequence shown here is derived from an EMBL/GenBank/DDBJ whole genome shotgun (WGS) entry which is preliminary data.</text>
</comment>
<keyword evidence="5" id="KW-0808">Transferase</keyword>
<dbReference type="PANTHER" id="PTHR30231:SF4">
    <property type="entry name" value="PROTEIN NEN2"/>
    <property type="match status" value="1"/>
</dbReference>
<dbReference type="InterPro" id="IPR013520">
    <property type="entry name" value="Ribonucl_H"/>
</dbReference>
<dbReference type="CDD" id="cd06127">
    <property type="entry name" value="DEDDh"/>
    <property type="match status" value="1"/>
</dbReference>
<keyword evidence="1" id="KW-0540">Nuclease</keyword>
<evidence type="ECO:0000313" key="6">
    <source>
        <dbReference type="Proteomes" id="UP000585272"/>
    </source>
</evidence>
<protein>
    <submittedName>
        <fullName evidence="5">DNA polymerase-3 subunit epsilon</fullName>
        <ecNumber evidence="5">2.7.7.7</ecNumber>
    </submittedName>
</protein>
<keyword evidence="6" id="KW-1185">Reference proteome</keyword>
<accession>A0A840IFY7</accession>
<evidence type="ECO:0000256" key="3">
    <source>
        <dbReference type="ARBA" id="ARBA00022839"/>
    </source>
</evidence>
<name>A0A840IFY7_9ACTN</name>
<dbReference type="Gene3D" id="3.30.420.10">
    <property type="entry name" value="Ribonuclease H-like superfamily/Ribonuclease H"/>
    <property type="match status" value="1"/>
</dbReference>
<dbReference type="InterPro" id="IPR036397">
    <property type="entry name" value="RNaseH_sf"/>
</dbReference>
<dbReference type="InterPro" id="IPR012337">
    <property type="entry name" value="RNaseH-like_sf"/>
</dbReference>
<evidence type="ECO:0000256" key="1">
    <source>
        <dbReference type="ARBA" id="ARBA00022722"/>
    </source>
</evidence>
<keyword evidence="5" id="KW-0548">Nucleotidyltransferase</keyword>